<sequence>MPPTLTFGIEIYFLLAYLPDDIEPPDLSEKRILYFDYTQESGDEYHDFSADSPSTRDDGERGGRLKSAINQTRNALRGVGLRVVEGKTDFSGWRVAEDTSIDTPEDTPYSYFQMKFRSPAYLFTPEALQEVKLALQTLTERFCLSTGQNSGLYVRVGDGDKSFDFETTRRLAAFTWAFEPQLHSIHPQYRQSSYHTRELRGTSAYATGYRNKYDRTPDGITGALDLLECEDMESLGSQIRDNYGFMKDSQVNLEEVLLAARNADYPKKTIEWRQHKGTLDGDEICTWISTVVGIMYFVRDTPEEYFHGVLSFALEERWQKLGDGKDDERVEKYGPILAESQFAIDKLLRLLMLDDEADYYRDKWHVLTKAPLFPPHKSRITWDYKQEIVPESADYVQCQTLRQIWEDLRILRDMPGSNLVFDPDHTMWPSHRAYETPPISEYEEGEEEIQHRRGRNSSELSRQKQEQEYYSNNNSLVDEDNRIQALDRQITEFEESDAMEEEDLDELERQIQVLQQEHAMKHLPLGDEEWRESLMIASGWKTRPGGVSDPFAVGVERVRNDDEEDNEEASPKTVSAGIYQRDEDRG</sequence>
<name>A0A1E1L430_9HELO</name>
<proteinExistence type="predicted"/>
<evidence type="ECO:0000313" key="4">
    <source>
        <dbReference type="Proteomes" id="UP000178912"/>
    </source>
</evidence>
<feature type="compositionally biased region" description="Basic and acidic residues" evidence="2">
    <location>
        <begin position="44"/>
        <end position="63"/>
    </location>
</feature>
<feature type="region of interest" description="Disordered" evidence="2">
    <location>
        <begin position="436"/>
        <end position="475"/>
    </location>
</feature>
<dbReference type="PANTHER" id="PTHR36847:SF1">
    <property type="entry name" value="AMIDOLIGASE ENZYME"/>
    <property type="match status" value="1"/>
</dbReference>
<organism evidence="3 4">
    <name type="scientific">Rhynchosporium agropyri</name>
    <dbReference type="NCBI Taxonomy" id="914238"/>
    <lineage>
        <taxon>Eukaryota</taxon>
        <taxon>Fungi</taxon>
        <taxon>Dikarya</taxon>
        <taxon>Ascomycota</taxon>
        <taxon>Pezizomycotina</taxon>
        <taxon>Leotiomycetes</taxon>
        <taxon>Helotiales</taxon>
        <taxon>Ploettnerulaceae</taxon>
        <taxon>Rhynchosporium</taxon>
    </lineage>
</organism>
<feature type="region of interest" description="Disordered" evidence="2">
    <location>
        <begin position="542"/>
        <end position="586"/>
    </location>
</feature>
<dbReference type="OrthoDB" id="412402at2759"/>
<dbReference type="PANTHER" id="PTHR36847">
    <property type="entry name" value="AMIDOLIGASE ENZYME"/>
    <property type="match status" value="1"/>
</dbReference>
<dbReference type="AlphaFoldDB" id="A0A1E1L430"/>
<feature type="region of interest" description="Disordered" evidence="2">
    <location>
        <begin position="44"/>
        <end position="64"/>
    </location>
</feature>
<keyword evidence="1" id="KW-0175">Coiled coil</keyword>
<dbReference type="Pfam" id="PF12224">
    <property type="entry name" value="Amidoligase_2"/>
    <property type="match status" value="1"/>
</dbReference>
<accession>A0A1E1L430</accession>
<feature type="coiled-coil region" evidence="1">
    <location>
        <begin position="476"/>
        <end position="517"/>
    </location>
</feature>
<keyword evidence="4" id="KW-1185">Reference proteome</keyword>
<gene>
    <name evidence="3" type="ORF">RAG0_11425</name>
</gene>
<dbReference type="InterPro" id="IPR022025">
    <property type="entry name" value="Amidoligase_2"/>
</dbReference>
<evidence type="ECO:0000313" key="3">
    <source>
        <dbReference type="EMBL" id="CZT05262.1"/>
    </source>
</evidence>
<evidence type="ECO:0000256" key="1">
    <source>
        <dbReference type="SAM" id="Coils"/>
    </source>
</evidence>
<dbReference type="Proteomes" id="UP000178912">
    <property type="component" value="Unassembled WGS sequence"/>
</dbReference>
<evidence type="ECO:0000256" key="2">
    <source>
        <dbReference type="SAM" id="MobiDB-lite"/>
    </source>
</evidence>
<dbReference type="EMBL" id="FJUX01000075">
    <property type="protein sequence ID" value="CZT05262.1"/>
    <property type="molecule type" value="Genomic_DNA"/>
</dbReference>
<reference evidence="4" key="1">
    <citation type="submission" date="2016-03" db="EMBL/GenBank/DDBJ databases">
        <authorList>
            <person name="Guldener U."/>
        </authorList>
    </citation>
    <scope>NUCLEOTIDE SEQUENCE [LARGE SCALE GENOMIC DNA]</scope>
    <source>
        <strain evidence="4">04CH-RAC-A.6.1</strain>
    </source>
</reference>
<protein>
    <submittedName>
        <fullName evidence="3">Uncharacterized protein</fullName>
    </submittedName>
</protein>